<dbReference type="PANTHER" id="PTHR35342">
    <property type="entry name" value="TRICARBOXYLIC TRANSPORT PROTEIN"/>
    <property type="match status" value="1"/>
</dbReference>
<feature type="transmembrane region" description="Helical" evidence="1">
    <location>
        <begin position="166"/>
        <end position="186"/>
    </location>
</feature>
<dbReference type="InterPro" id="IPR002823">
    <property type="entry name" value="DUF112_TM"/>
</dbReference>
<dbReference type="AlphaFoldDB" id="A0A4R5CTM2"/>
<keyword evidence="1" id="KW-0472">Membrane</keyword>
<feature type="transmembrane region" description="Helical" evidence="1">
    <location>
        <begin position="41"/>
        <end position="65"/>
    </location>
</feature>
<dbReference type="Pfam" id="PF01970">
    <property type="entry name" value="TctA"/>
    <property type="match status" value="1"/>
</dbReference>
<feature type="transmembrane region" description="Helical" evidence="1">
    <location>
        <begin position="381"/>
        <end position="399"/>
    </location>
</feature>
<evidence type="ECO:0000313" key="3">
    <source>
        <dbReference type="EMBL" id="TDE01155.1"/>
    </source>
</evidence>
<evidence type="ECO:0000313" key="4">
    <source>
        <dbReference type="Proteomes" id="UP000294739"/>
    </source>
</evidence>
<feature type="transmembrane region" description="Helical" evidence="1">
    <location>
        <begin position="198"/>
        <end position="219"/>
    </location>
</feature>
<evidence type="ECO:0000256" key="1">
    <source>
        <dbReference type="SAM" id="Phobius"/>
    </source>
</evidence>
<feature type="domain" description="DUF112" evidence="2">
    <location>
        <begin position="16"/>
        <end position="433"/>
    </location>
</feature>
<proteinExistence type="predicted"/>
<feature type="transmembrane region" description="Helical" evidence="1">
    <location>
        <begin position="105"/>
        <end position="131"/>
    </location>
</feature>
<evidence type="ECO:0000259" key="2">
    <source>
        <dbReference type="Pfam" id="PF01970"/>
    </source>
</evidence>
<dbReference type="PANTHER" id="PTHR35342:SF5">
    <property type="entry name" value="TRICARBOXYLIC TRANSPORT PROTEIN"/>
    <property type="match status" value="1"/>
</dbReference>
<keyword evidence="1" id="KW-1133">Transmembrane helix</keyword>
<reference evidence="3 4" key="1">
    <citation type="submission" date="2019-03" db="EMBL/GenBank/DDBJ databases">
        <title>Draft genome sequences of novel Actinobacteria.</title>
        <authorList>
            <person name="Sahin N."/>
            <person name="Ay H."/>
            <person name="Saygin H."/>
        </authorList>
    </citation>
    <scope>NUCLEOTIDE SEQUENCE [LARGE SCALE GENOMIC DNA]</scope>
    <source>
        <strain evidence="3 4">5K138</strain>
    </source>
</reference>
<dbReference type="OrthoDB" id="9781349at2"/>
<dbReference type="RefSeq" id="WP_131899183.1">
    <property type="nucleotide sequence ID" value="NZ_SMKZ01000043.1"/>
</dbReference>
<comment type="caution">
    <text evidence="3">The sequence shown here is derived from an EMBL/GenBank/DDBJ whole genome shotgun (WGS) entry which is preliminary data.</text>
</comment>
<feature type="transmembrane region" description="Helical" evidence="1">
    <location>
        <begin position="465"/>
        <end position="484"/>
    </location>
</feature>
<name>A0A4R5CTM2_9ACTN</name>
<feature type="transmembrane region" description="Helical" evidence="1">
    <location>
        <begin position="428"/>
        <end position="445"/>
    </location>
</feature>
<accession>A0A4R5CTM2</accession>
<keyword evidence="1" id="KW-0812">Transmembrane</keyword>
<feature type="transmembrane region" description="Helical" evidence="1">
    <location>
        <begin position="313"/>
        <end position="337"/>
    </location>
</feature>
<feature type="transmembrane region" description="Helical" evidence="1">
    <location>
        <begin position="16"/>
        <end position="35"/>
    </location>
</feature>
<gene>
    <name evidence="3" type="ORF">E1269_23620</name>
</gene>
<organism evidence="3 4">
    <name type="scientific">Jiangella asiatica</name>
    <dbReference type="NCBI Taxonomy" id="2530372"/>
    <lineage>
        <taxon>Bacteria</taxon>
        <taxon>Bacillati</taxon>
        <taxon>Actinomycetota</taxon>
        <taxon>Actinomycetes</taxon>
        <taxon>Jiangellales</taxon>
        <taxon>Jiangellaceae</taxon>
        <taxon>Jiangella</taxon>
    </lineage>
</organism>
<dbReference type="Proteomes" id="UP000294739">
    <property type="component" value="Unassembled WGS sequence"/>
</dbReference>
<protein>
    <submittedName>
        <fullName evidence="3">Tripartite tricarboxylate transporter permease</fullName>
    </submittedName>
</protein>
<feature type="transmembrane region" description="Helical" evidence="1">
    <location>
        <begin position="349"/>
        <end position="369"/>
    </location>
</feature>
<feature type="transmembrane region" description="Helical" evidence="1">
    <location>
        <begin position="143"/>
        <end position="159"/>
    </location>
</feature>
<sequence length="498" mass="52097">MELLDGFQAALSPENLLYAVIGAILGTLIGVLPGIGPTAGIAVLIPLTTVVPPAGAIIMMAAIYYGAMYGGSTTAIVANIPGEATSVITALDGYELAKKGRAGPALAVAAISSFVAGSISLVGLSVFAPALARWALEFGPPEYFALLMVAFSLVITLSGRTLLKGVASAALGMLVALIGVDAYSGGTRLTFGIDAVSAGLNYVAIIIGLFAVGEVLFNVEKDVKRIYEMAVTRWLPTRHDLKESAAPALRSSVTGFFLGLLPGCTPVVSTMIAYDVERRVSKRGKNFGKGEIAGVAAAEGANNAAVSGGFVPLFALGIPSGATMAVLLGAFMIYGIQPGPRMFTEHPDILWALIASMYIGNVVLLILNLPLVGIWARLAKIPFPALAGLIVVFSIIGAYSVRNSMFDVWVMLIFGVVGYLMRKLEIPLAPLVLAAVLAQLVESSLRQSLATSHGAYTIFFTRPISAVLMIAAIVLIVRGVWVYVRNPERKSAVLEDVD</sequence>
<dbReference type="InParanoid" id="A0A4R5CTM2"/>
<keyword evidence="4" id="KW-1185">Reference proteome</keyword>
<dbReference type="EMBL" id="SMKZ01000043">
    <property type="protein sequence ID" value="TDE01155.1"/>
    <property type="molecule type" value="Genomic_DNA"/>
</dbReference>